<gene>
    <name evidence="2" type="ORF">Tci_025217</name>
</gene>
<comment type="caution">
    <text evidence="2">The sequence shown here is derived from an EMBL/GenBank/DDBJ whole genome shotgun (WGS) entry which is preliminary data.</text>
</comment>
<feature type="compositionally biased region" description="Basic and acidic residues" evidence="1">
    <location>
        <begin position="460"/>
        <end position="473"/>
    </location>
</feature>
<reference evidence="2" key="1">
    <citation type="journal article" date="2019" name="Sci. Rep.">
        <title>Draft genome of Tanacetum cinerariifolium, the natural source of mosquito coil.</title>
        <authorList>
            <person name="Yamashiro T."/>
            <person name="Shiraishi A."/>
            <person name="Satake H."/>
            <person name="Nakayama K."/>
        </authorList>
    </citation>
    <scope>NUCLEOTIDE SEQUENCE</scope>
</reference>
<evidence type="ECO:0000256" key="1">
    <source>
        <dbReference type="SAM" id="MobiDB-lite"/>
    </source>
</evidence>
<accession>A0A6L2KW60</accession>
<protein>
    <submittedName>
        <fullName evidence="2">Retrovirus-related Pol polyprotein from transposon TNT 1-94</fullName>
    </submittedName>
</protein>
<feature type="compositionally biased region" description="Basic residues" evidence="1">
    <location>
        <begin position="474"/>
        <end position="486"/>
    </location>
</feature>
<name>A0A6L2KW60_TANCI</name>
<dbReference type="EMBL" id="BKCJ010003142">
    <property type="protein sequence ID" value="GEU53239.1"/>
    <property type="molecule type" value="Genomic_DNA"/>
</dbReference>
<sequence>MLQLAQESRDKMKQMIKEIKLANYTKINHLSGVFVPQTALSREELYFSNNSKTANVSKSFLIPNEDLSDDTTPSVAHKFLNEVKSTIVTLQRVVKQRMTIETHNWSSSAHQELYKIVRDEIFPIVNQVDARLQNFKIQFLKEAAKFVGDFKSLANEADASLAKHEALELEIERLLKAVVSQDILIIVKKNPLLIHQISKLSLNVRKNALKTVSLKRKLNMLNFGMIGDSGWGEKEWVENGIVDLYFVWTEYQLADIFTKPLPRERFNFLIEKLGMRSMSPEMLKRLTKEEDELIINPQETVQADARDEKWVPSAERVKISSTNIRLETAMLQKEETFQVQYIDSYQFILANRKYIVNAEVFMTILNICPRVEGEDFTYVPDDDTLLTFLIDLGYKGPLNRHTNMVMDHMHQPWRTLAVIINKCLSGKNASNDKLKKSIIDILGKGSKSKKTAEESQETIDVFKESDPKPEPAKKKTSGKRKVKKKVTLSADDPDAALELAKSISQTEVEEAEATRKVHAAHSRIMTEFVHESAKKKSSGKSSKSVNKRLQTSCKLSRKVRRQAKESQDITEEKVIIEWGDEQDSEFSDDDNDDVEKDDKDGDSDDEGNDHVSDTQDVDDEGIETKFDEDDIYKYKICVRKDKDVEMKDAEVKESDKGEENVTDATKEEAKMTSEAKDDTKKSKLPLSSSIFINSYLDTKVRDIFQKELQKHTADLIHKYSLQHLPELTKKPTPTAEQGSEKSPSDILNIKREQAESQKNPHFTLKCTDKAALEEVRESLTQLKTTRESMMMMKTLQLNQTKEPVEEPITEVIMDDVGDDVAHKLVWNNRKGDHYPFDLFKPLLLQGPLGHRTIATNYFFNNDLEYLKTFDPETWSLYFGVPSSMRMTKMHQWESSTRVKDLNCGTDLSLILKRRVEDLQLGVESYQKKLNITKPQKTFLEIEFKEPYTPSYDPPGIIYEDLDKQIRVLQADDMHKFSDGTLKSVRDEIHHKVLDFHLDL</sequence>
<feature type="region of interest" description="Disordered" evidence="1">
    <location>
        <begin position="726"/>
        <end position="745"/>
    </location>
</feature>
<feature type="compositionally biased region" description="Acidic residues" evidence="1">
    <location>
        <begin position="615"/>
        <end position="624"/>
    </location>
</feature>
<feature type="region of interest" description="Disordered" evidence="1">
    <location>
        <begin position="645"/>
        <end position="682"/>
    </location>
</feature>
<feature type="compositionally biased region" description="Basic and acidic residues" evidence="1">
    <location>
        <begin position="645"/>
        <end position="681"/>
    </location>
</feature>
<evidence type="ECO:0000313" key="2">
    <source>
        <dbReference type="EMBL" id="GEU53239.1"/>
    </source>
</evidence>
<dbReference type="AlphaFoldDB" id="A0A6L2KW60"/>
<feature type="compositionally biased region" description="Acidic residues" evidence="1">
    <location>
        <begin position="578"/>
        <end position="607"/>
    </location>
</feature>
<organism evidence="2">
    <name type="scientific">Tanacetum cinerariifolium</name>
    <name type="common">Dalmatian daisy</name>
    <name type="synonym">Chrysanthemum cinerariifolium</name>
    <dbReference type="NCBI Taxonomy" id="118510"/>
    <lineage>
        <taxon>Eukaryota</taxon>
        <taxon>Viridiplantae</taxon>
        <taxon>Streptophyta</taxon>
        <taxon>Embryophyta</taxon>
        <taxon>Tracheophyta</taxon>
        <taxon>Spermatophyta</taxon>
        <taxon>Magnoliopsida</taxon>
        <taxon>eudicotyledons</taxon>
        <taxon>Gunneridae</taxon>
        <taxon>Pentapetalae</taxon>
        <taxon>asterids</taxon>
        <taxon>campanulids</taxon>
        <taxon>Asterales</taxon>
        <taxon>Asteraceae</taxon>
        <taxon>Asteroideae</taxon>
        <taxon>Anthemideae</taxon>
        <taxon>Anthemidinae</taxon>
        <taxon>Tanacetum</taxon>
    </lineage>
</organism>
<feature type="region of interest" description="Disordered" evidence="1">
    <location>
        <begin position="506"/>
        <end position="624"/>
    </location>
</feature>
<proteinExistence type="predicted"/>
<feature type="compositionally biased region" description="Basic and acidic residues" evidence="1">
    <location>
        <begin position="562"/>
        <end position="575"/>
    </location>
</feature>
<feature type="region of interest" description="Disordered" evidence="1">
    <location>
        <begin position="446"/>
        <end position="487"/>
    </location>
</feature>